<dbReference type="Pfam" id="PF19259">
    <property type="entry name" value="Ty3_capsid"/>
    <property type="match status" value="1"/>
</dbReference>
<evidence type="ECO:0000259" key="1">
    <source>
        <dbReference type="Pfam" id="PF19259"/>
    </source>
</evidence>
<sequence length="124" mass="14245">DHERLTIASFYMEGSTLTWFQWMHRSGQLSSWPAFLHAIHARFSSSTYEDPTGLLCKLMQQSTVLAYLSEFEALTNRIIGLSAPFVLSCFILELNPAIRREVQVMQPHSLVQVISFAKLHKEKM</sequence>
<feature type="non-terminal residue" evidence="2">
    <location>
        <position position="124"/>
    </location>
</feature>
<dbReference type="EMBL" id="KN644929">
    <property type="protein sequence ID" value="KHN41591.1"/>
    <property type="molecule type" value="Genomic_DNA"/>
</dbReference>
<dbReference type="InterPro" id="IPR045358">
    <property type="entry name" value="Ty3_capsid"/>
</dbReference>
<dbReference type="Proteomes" id="UP000053555">
    <property type="component" value="Unassembled WGS sequence"/>
</dbReference>
<dbReference type="AlphaFoldDB" id="A0A0B2S4E7"/>
<evidence type="ECO:0000313" key="2">
    <source>
        <dbReference type="EMBL" id="KHN41591.1"/>
    </source>
</evidence>
<proteinExistence type="predicted"/>
<accession>A0A0B2S4E7</accession>
<feature type="non-terminal residue" evidence="2">
    <location>
        <position position="1"/>
    </location>
</feature>
<protein>
    <recommendedName>
        <fullName evidence="1">Ty3 transposon capsid-like protein domain-containing protein</fullName>
    </recommendedName>
</protein>
<feature type="domain" description="Ty3 transposon capsid-like protein" evidence="1">
    <location>
        <begin position="1"/>
        <end position="118"/>
    </location>
</feature>
<organism evidence="2">
    <name type="scientific">Glycine soja</name>
    <name type="common">Wild soybean</name>
    <dbReference type="NCBI Taxonomy" id="3848"/>
    <lineage>
        <taxon>Eukaryota</taxon>
        <taxon>Viridiplantae</taxon>
        <taxon>Streptophyta</taxon>
        <taxon>Embryophyta</taxon>
        <taxon>Tracheophyta</taxon>
        <taxon>Spermatophyta</taxon>
        <taxon>Magnoliopsida</taxon>
        <taxon>eudicotyledons</taxon>
        <taxon>Gunneridae</taxon>
        <taxon>Pentapetalae</taxon>
        <taxon>rosids</taxon>
        <taxon>fabids</taxon>
        <taxon>Fabales</taxon>
        <taxon>Fabaceae</taxon>
        <taxon>Papilionoideae</taxon>
        <taxon>50 kb inversion clade</taxon>
        <taxon>NPAAA clade</taxon>
        <taxon>indigoferoid/millettioid clade</taxon>
        <taxon>Phaseoleae</taxon>
        <taxon>Glycine</taxon>
        <taxon>Glycine subgen. Soja</taxon>
    </lineage>
</organism>
<reference evidence="2" key="1">
    <citation type="submission" date="2014-07" db="EMBL/GenBank/DDBJ databases">
        <title>Identification of a novel salt tolerance gene in wild soybean by whole-genome sequencing.</title>
        <authorList>
            <person name="Lam H.-M."/>
            <person name="Qi X."/>
            <person name="Li M.-W."/>
            <person name="Liu X."/>
            <person name="Xie M."/>
            <person name="Ni M."/>
            <person name="Xu X."/>
        </authorList>
    </citation>
    <scope>NUCLEOTIDE SEQUENCE [LARGE SCALE GENOMIC DNA]</scope>
    <source>
        <tissue evidence="2">Root</tissue>
    </source>
</reference>
<gene>
    <name evidence="2" type="ORF">glysoja_038329</name>
</gene>
<name>A0A0B2S4E7_GLYSO</name>